<dbReference type="Pfam" id="PF14516">
    <property type="entry name" value="AAA_35"/>
    <property type="match status" value="1"/>
</dbReference>
<gene>
    <name evidence="1" type="ORF">NG743_18185</name>
</gene>
<dbReference type="RefSeq" id="WP_080683854.1">
    <property type="nucleotide sequence ID" value="NZ_CP099464.1"/>
</dbReference>
<sequence length="39" mass="4611">MRIDSTQALKLRSLGLIEFKGNDVQCLCNLYRFYFQGRI</sequence>
<name>A0ABY5LSH1_9CYAN</name>
<evidence type="ECO:0000313" key="1">
    <source>
        <dbReference type="EMBL" id="UUO13969.1"/>
    </source>
</evidence>
<keyword evidence="2" id="KW-1185">Reference proteome</keyword>
<reference evidence="1" key="1">
    <citation type="submission" date="2022-06" db="EMBL/GenBank/DDBJ databases">
        <title>Nostosin G and Spiroidesin B from the Cyanobacterium Dolichospermum sp. NIES-1697.</title>
        <authorList>
            <person name="Phan C.-S."/>
            <person name="Mehjabin J.J."/>
            <person name="Anas A.R.J."/>
            <person name="Hayasaka M."/>
            <person name="Onoki R."/>
            <person name="Wang J."/>
            <person name="Umezawa T."/>
            <person name="Washio K."/>
            <person name="Morikawa M."/>
            <person name="Okino T."/>
        </authorList>
    </citation>
    <scope>NUCLEOTIDE SEQUENCE</scope>
    <source>
        <strain evidence="1">NIES-1697</strain>
    </source>
</reference>
<organism evidence="1 2">
    <name type="scientific">Dolichospermum heterosporum TAC447</name>
    <dbReference type="NCBI Taxonomy" id="747523"/>
    <lineage>
        <taxon>Bacteria</taxon>
        <taxon>Bacillati</taxon>
        <taxon>Cyanobacteriota</taxon>
        <taxon>Cyanophyceae</taxon>
        <taxon>Nostocales</taxon>
        <taxon>Aphanizomenonaceae</taxon>
        <taxon>Dolichospermum</taxon>
        <taxon>Dolichospermum heterosporum</taxon>
    </lineage>
</organism>
<dbReference type="EMBL" id="CP099464">
    <property type="protein sequence ID" value="UUO13969.1"/>
    <property type="molecule type" value="Genomic_DNA"/>
</dbReference>
<accession>A0ABY5LSH1</accession>
<protein>
    <submittedName>
        <fullName evidence="1">AAA-like domain-containing protein</fullName>
    </submittedName>
</protein>
<dbReference type="Proteomes" id="UP001057561">
    <property type="component" value="Chromosome"/>
</dbReference>
<evidence type="ECO:0000313" key="2">
    <source>
        <dbReference type="Proteomes" id="UP001057561"/>
    </source>
</evidence>
<proteinExistence type="predicted"/>